<dbReference type="EMBL" id="JAQQFN010000037">
    <property type="protein sequence ID" value="MFL9888239.1"/>
    <property type="molecule type" value="Genomic_DNA"/>
</dbReference>
<dbReference type="InterPro" id="IPR045526">
    <property type="entry name" value="DUF6471"/>
</dbReference>
<sequence>MSEEDTVWGGLASRVVRVALERKGLTYAGLAETLNAIGVSETERALISRLARGTVKLTLLLQIIHVTQADAPRLWLSALALPGTWENRAQAVLAAELGQKPWIAPDRLVSLLADIGIGTTEKSLVSQISTGSIPLSLFLQCIAVLGSSSLKHYIDFSDLASAAGASSRSPLNQPE</sequence>
<protein>
    <submittedName>
        <fullName evidence="2">DUF6471 domain-containing protein</fullName>
    </submittedName>
</protein>
<name>A0ABW9A1G3_9BURK</name>
<gene>
    <name evidence="2" type="ORF">PQR66_34810</name>
</gene>
<accession>A0ABW9A1G3</accession>
<dbReference type="Proteomes" id="UP001629249">
    <property type="component" value="Unassembled WGS sequence"/>
</dbReference>
<evidence type="ECO:0000313" key="3">
    <source>
        <dbReference type="Proteomes" id="UP001629249"/>
    </source>
</evidence>
<evidence type="ECO:0000259" key="1">
    <source>
        <dbReference type="Pfam" id="PF20075"/>
    </source>
</evidence>
<comment type="caution">
    <text evidence="2">The sequence shown here is derived from an EMBL/GenBank/DDBJ whole genome shotgun (WGS) entry which is preliminary data.</text>
</comment>
<evidence type="ECO:0000313" key="2">
    <source>
        <dbReference type="EMBL" id="MFL9888239.1"/>
    </source>
</evidence>
<dbReference type="RefSeq" id="WP_408334296.1">
    <property type="nucleotide sequence ID" value="NZ_JAQQFH010000043.1"/>
</dbReference>
<keyword evidence="3" id="KW-1185">Reference proteome</keyword>
<feature type="domain" description="DUF6471" evidence="1">
    <location>
        <begin position="8"/>
        <end position="69"/>
    </location>
</feature>
<reference evidence="2 3" key="1">
    <citation type="journal article" date="2024" name="Chem. Sci.">
        <title>Discovery of megapolipeptins by genome mining of a Burkholderiales bacteria collection.</title>
        <authorList>
            <person name="Paulo B.S."/>
            <person name="Recchia M.J.J."/>
            <person name="Lee S."/>
            <person name="Fergusson C.H."/>
            <person name="Romanowski S.B."/>
            <person name="Hernandez A."/>
            <person name="Krull N."/>
            <person name="Liu D.Y."/>
            <person name="Cavanagh H."/>
            <person name="Bos A."/>
            <person name="Gray C.A."/>
            <person name="Murphy B.T."/>
            <person name="Linington R.G."/>
            <person name="Eustaquio A.S."/>
        </authorList>
    </citation>
    <scope>NUCLEOTIDE SEQUENCE [LARGE SCALE GENOMIC DNA]</scope>
    <source>
        <strain evidence="2 3">RL16-012-BIC-B</strain>
    </source>
</reference>
<dbReference type="Pfam" id="PF20075">
    <property type="entry name" value="DUF6471"/>
    <property type="match status" value="2"/>
</dbReference>
<proteinExistence type="predicted"/>
<organism evidence="2 3">
    <name type="scientific">Paraburkholderia agricolaris</name>
    <dbReference type="NCBI Taxonomy" id="2152888"/>
    <lineage>
        <taxon>Bacteria</taxon>
        <taxon>Pseudomonadati</taxon>
        <taxon>Pseudomonadota</taxon>
        <taxon>Betaproteobacteria</taxon>
        <taxon>Burkholderiales</taxon>
        <taxon>Burkholderiaceae</taxon>
        <taxon>Paraburkholderia</taxon>
    </lineage>
</organism>
<feature type="domain" description="DUF6471" evidence="1">
    <location>
        <begin position="85"/>
        <end position="150"/>
    </location>
</feature>